<dbReference type="STRING" id="71784.A0A1Y2ATB2"/>
<keyword evidence="2 4" id="KW-0689">Ribosomal protein</keyword>
<dbReference type="OrthoDB" id="2043at2759"/>
<protein>
    <recommendedName>
        <fullName evidence="7">Mitochondrial ribosomal protein S19</fullName>
    </recommendedName>
</protein>
<dbReference type="InParanoid" id="A0A1Y2ATB2"/>
<dbReference type="Proteomes" id="UP000193986">
    <property type="component" value="Unassembled WGS sequence"/>
</dbReference>
<dbReference type="PRINTS" id="PR00975">
    <property type="entry name" value="RIBOSOMALS19"/>
</dbReference>
<name>A0A1Y2ATB2_9TREE</name>
<comment type="caution">
    <text evidence="5">The sequence shown here is derived from an EMBL/GenBank/DDBJ whole genome shotgun (WGS) entry which is preliminary data.</text>
</comment>
<proteinExistence type="inferred from homology"/>
<dbReference type="HAMAP" id="MF_00531">
    <property type="entry name" value="Ribosomal_uS19"/>
    <property type="match status" value="1"/>
</dbReference>
<evidence type="ECO:0000256" key="2">
    <source>
        <dbReference type="ARBA" id="ARBA00022980"/>
    </source>
</evidence>
<dbReference type="Pfam" id="PF00203">
    <property type="entry name" value="Ribosomal_S19"/>
    <property type="match status" value="1"/>
</dbReference>
<sequence length="92" mass="10503">MRPSLVLLQRSTWKGPYFTAFPNLADALKNGTPIYTRARSCTIVPNFVGIKFMVHNGIDYVPVPITEEMVGYKLGEFSVTRKKFTYKASRNR</sequence>
<dbReference type="PANTHER" id="PTHR11880">
    <property type="entry name" value="RIBOSOMAL PROTEIN S19P FAMILY MEMBER"/>
    <property type="match status" value="1"/>
</dbReference>
<dbReference type="InterPro" id="IPR002222">
    <property type="entry name" value="Ribosomal_uS19"/>
</dbReference>
<dbReference type="PROSITE" id="PS00323">
    <property type="entry name" value="RIBOSOMAL_S19"/>
    <property type="match status" value="1"/>
</dbReference>
<comment type="similarity">
    <text evidence="1 4">Belongs to the universal ribosomal protein uS19 family.</text>
</comment>
<dbReference type="GO" id="GO:0003723">
    <property type="term" value="F:RNA binding"/>
    <property type="evidence" value="ECO:0007669"/>
    <property type="project" value="InterPro"/>
</dbReference>
<dbReference type="SUPFAM" id="SSF54570">
    <property type="entry name" value="Ribosomal protein S19"/>
    <property type="match status" value="1"/>
</dbReference>
<gene>
    <name evidence="5" type="ORF">BCR39DRAFT_545003</name>
</gene>
<evidence type="ECO:0000256" key="3">
    <source>
        <dbReference type="ARBA" id="ARBA00023274"/>
    </source>
</evidence>
<dbReference type="InterPro" id="IPR023575">
    <property type="entry name" value="Ribosomal_uS19_SF"/>
</dbReference>
<keyword evidence="3 4" id="KW-0687">Ribonucleoprotein</keyword>
<dbReference type="FunCoup" id="A0A1Y2ATB2">
    <property type="interactions" value="30"/>
</dbReference>
<dbReference type="PANTHER" id="PTHR11880:SF8">
    <property type="entry name" value="SMALL RIBOSOMAL SUBUNIT PROTEIN US19M"/>
    <property type="match status" value="1"/>
</dbReference>
<dbReference type="GO" id="GO:0003735">
    <property type="term" value="F:structural constituent of ribosome"/>
    <property type="evidence" value="ECO:0007669"/>
    <property type="project" value="InterPro"/>
</dbReference>
<dbReference type="GO" id="GO:0005763">
    <property type="term" value="C:mitochondrial small ribosomal subunit"/>
    <property type="evidence" value="ECO:0007669"/>
    <property type="project" value="TreeGrafter"/>
</dbReference>
<evidence type="ECO:0000313" key="5">
    <source>
        <dbReference type="EMBL" id="ORY25185.1"/>
    </source>
</evidence>
<dbReference type="GO" id="GO:0000028">
    <property type="term" value="P:ribosomal small subunit assembly"/>
    <property type="evidence" value="ECO:0007669"/>
    <property type="project" value="TreeGrafter"/>
</dbReference>
<keyword evidence="6" id="KW-1185">Reference proteome</keyword>
<dbReference type="EMBL" id="MCFC01000060">
    <property type="protein sequence ID" value="ORY25185.1"/>
    <property type="molecule type" value="Genomic_DNA"/>
</dbReference>
<evidence type="ECO:0000256" key="4">
    <source>
        <dbReference type="RuleBase" id="RU003485"/>
    </source>
</evidence>
<dbReference type="AlphaFoldDB" id="A0A1Y2ATB2"/>
<dbReference type="PIRSF" id="PIRSF002144">
    <property type="entry name" value="Ribosomal_S19"/>
    <property type="match status" value="1"/>
</dbReference>
<evidence type="ECO:0000256" key="1">
    <source>
        <dbReference type="ARBA" id="ARBA00007345"/>
    </source>
</evidence>
<organism evidence="5 6">
    <name type="scientific">Naematelia encephala</name>
    <dbReference type="NCBI Taxonomy" id="71784"/>
    <lineage>
        <taxon>Eukaryota</taxon>
        <taxon>Fungi</taxon>
        <taxon>Dikarya</taxon>
        <taxon>Basidiomycota</taxon>
        <taxon>Agaricomycotina</taxon>
        <taxon>Tremellomycetes</taxon>
        <taxon>Tremellales</taxon>
        <taxon>Naemateliaceae</taxon>
        <taxon>Naematelia</taxon>
    </lineage>
</organism>
<dbReference type="Gene3D" id="3.30.860.10">
    <property type="entry name" value="30s Ribosomal Protein S19, Chain A"/>
    <property type="match status" value="1"/>
</dbReference>
<evidence type="ECO:0000313" key="6">
    <source>
        <dbReference type="Proteomes" id="UP000193986"/>
    </source>
</evidence>
<accession>A0A1Y2ATB2</accession>
<evidence type="ECO:0008006" key="7">
    <source>
        <dbReference type="Google" id="ProtNLM"/>
    </source>
</evidence>
<dbReference type="GO" id="GO:0006412">
    <property type="term" value="P:translation"/>
    <property type="evidence" value="ECO:0007669"/>
    <property type="project" value="InterPro"/>
</dbReference>
<reference evidence="5 6" key="1">
    <citation type="submission" date="2016-07" db="EMBL/GenBank/DDBJ databases">
        <title>Pervasive Adenine N6-methylation of Active Genes in Fungi.</title>
        <authorList>
            <consortium name="DOE Joint Genome Institute"/>
            <person name="Mondo S.J."/>
            <person name="Dannebaum R.O."/>
            <person name="Kuo R.C."/>
            <person name="Labutti K."/>
            <person name="Haridas S."/>
            <person name="Kuo A."/>
            <person name="Salamov A."/>
            <person name="Ahrendt S.R."/>
            <person name="Lipzen A."/>
            <person name="Sullivan W."/>
            <person name="Andreopoulos W.B."/>
            <person name="Clum A."/>
            <person name="Lindquist E."/>
            <person name="Daum C."/>
            <person name="Ramamoorthy G.K."/>
            <person name="Gryganskyi A."/>
            <person name="Culley D."/>
            <person name="Magnuson J.K."/>
            <person name="James T.Y."/>
            <person name="O'Malley M.A."/>
            <person name="Stajich J.E."/>
            <person name="Spatafora J.W."/>
            <person name="Visel A."/>
            <person name="Grigoriev I.V."/>
        </authorList>
    </citation>
    <scope>NUCLEOTIDE SEQUENCE [LARGE SCALE GENOMIC DNA]</scope>
    <source>
        <strain evidence="5 6">68-887.2</strain>
    </source>
</reference>
<dbReference type="InterPro" id="IPR020934">
    <property type="entry name" value="Ribosomal_uS19_CS"/>
</dbReference>